<protein>
    <recommendedName>
        <fullName evidence="3">RNase H type-1 domain-containing protein</fullName>
    </recommendedName>
</protein>
<keyword evidence="2" id="KW-1185">Reference proteome</keyword>
<dbReference type="AlphaFoldDB" id="A0A151RUW6"/>
<reference evidence="1" key="1">
    <citation type="journal article" date="2012" name="Nat. Biotechnol.">
        <title>Draft genome sequence of pigeonpea (Cajanus cajan), an orphan legume crop of resource-poor farmers.</title>
        <authorList>
            <person name="Varshney R.K."/>
            <person name="Chen W."/>
            <person name="Li Y."/>
            <person name="Bharti A.K."/>
            <person name="Saxena R.K."/>
            <person name="Schlueter J.A."/>
            <person name="Donoghue M.T."/>
            <person name="Azam S."/>
            <person name="Fan G."/>
            <person name="Whaley A.M."/>
            <person name="Farmer A.D."/>
            <person name="Sheridan J."/>
            <person name="Iwata A."/>
            <person name="Tuteja R."/>
            <person name="Penmetsa R.V."/>
            <person name="Wu W."/>
            <person name="Upadhyaya H.D."/>
            <person name="Yang S.P."/>
            <person name="Shah T."/>
            <person name="Saxena K.B."/>
            <person name="Michael T."/>
            <person name="McCombie W.R."/>
            <person name="Yang B."/>
            <person name="Zhang G."/>
            <person name="Yang H."/>
            <person name="Wang J."/>
            <person name="Spillane C."/>
            <person name="Cook D.R."/>
            <person name="May G.D."/>
            <person name="Xu X."/>
            <person name="Jackson S.A."/>
        </authorList>
    </citation>
    <scope>NUCLEOTIDE SEQUENCE [LARGE SCALE GENOMIC DNA]</scope>
</reference>
<dbReference type="Proteomes" id="UP000075243">
    <property type="component" value="Unassembled WGS sequence"/>
</dbReference>
<proteinExistence type="predicted"/>
<accession>A0A151RUW6</accession>
<evidence type="ECO:0000313" key="1">
    <source>
        <dbReference type="EMBL" id="KYP46331.1"/>
    </source>
</evidence>
<evidence type="ECO:0000313" key="2">
    <source>
        <dbReference type="Proteomes" id="UP000075243"/>
    </source>
</evidence>
<gene>
    <name evidence="1" type="ORF">KK1_032053</name>
</gene>
<sequence>WRFPPKGCLKLNCDGAVKRGSATSCEDVNYDQRDNFVASFSCMLGCCSIMQAKLWAIHGLHLIWDKGLGGRIYVKSNSTLVVKIMMHQYNTRIGYDTYPIQ</sequence>
<name>A0A151RUW6_CAJCA</name>
<feature type="non-terminal residue" evidence="1">
    <location>
        <position position="1"/>
    </location>
</feature>
<organism evidence="1 2">
    <name type="scientific">Cajanus cajan</name>
    <name type="common">Pigeon pea</name>
    <name type="synonym">Cajanus indicus</name>
    <dbReference type="NCBI Taxonomy" id="3821"/>
    <lineage>
        <taxon>Eukaryota</taxon>
        <taxon>Viridiplantae</taxon>
        <taxon>Streptophyta</taxon>
        <taxon>Embryophyta</taxon>
        <taxon>Tracheophyta</taxon>
        <taxon>Spermatophyta</taxon>
        <taxon>Magnoliopsida</taxon>
        <taxon>eudicotyledons</taxon>
        <taxon>Gunneridae</taxon>
        <taxon>Pentapetalae</taxon>
        <taxon>rosids</taxon>
        <taxon>fabids</taxon>
        <taxon>Fabales</taxon>
        <taxon>Fabaceae</taxon>
        <taxon>Papilionoideae</taxon>
        <taxon>50 kb inversion clade</taxon>
        <taxon>NPAAA clade</taxon>
        <taxon>indigoferoid/millettioid clade</taxon>
        <taxon>Phaseoleae</taxon>
        <taxon>Cajanus</taxon>
    </lineage>
</organism>
<evidence type="ECO:0008006" key="3">
    <source>
        <dbReference type="Google" id="ProtNLM"/>
    </source>
</evidence>
<dbReference type="InterPro" id="IPR053151">
    <property type="entry name" value="RNase_H-like"/>
</dbReference>
<dbReference type="PANTHER" id="PTHR47723">
    <property type="entry name" value="OS05G0353850 PROTEIN"/>
    <property type="match status" value="1"/>
</dbReference>
<dbReference type="EMBL" id="KQ483561">
    <property type="protein sequence ID" value="KYP46331.1"/>
    <property type="molecule type" value="Genomic_DNA"/>
</dbReference>
<dbReference type="Gramene" id="C.cajan_30144.t">
    <property type="protein sequence ID" value="C.cajan_30144.t.cds1"/>
    <property type="gene ID" value="C.cajan_30144"/>
</dbReference>
<dbReference type="PANTHER" id="PTHR47723:SF19">
    <property type="entry name" value="POLYNUCLEOTIDYL TRANSFERASE, RIBONUCLEASE H-LIKE SUPERFAMILY PROTEIN"/>
    <property type="match status" value="1"/>
</dbReference>